<dbReference type="Gene3D" id="6.20.240.60">
    <property type="match status" value="1"/>
</dbReference>
<evidence type="ECO:0000256" key="7">
    <source>
        <dbReference type="ARBA" id="ARBA00023316"/>
    </source>
</evidence>
<feature type="compositionally biased region" description="Polar residues" evidence="9">
    <location>
        <begin position="111"/>
        <end position="129"/>
    </location>
</feature>
<dbReference type="RefSeq" id="WP_379927387.1">
    <property type="nucleotide sequence ID" value="NZ_JBHUMM010000001.1"/>
</dbReference>
<feature type="region of interest" description="Disordered" evidence="9">
    <location>
        <begin position="104"/>
        <end position="129"/>
    </location>
</feature>
<evidence type="ECO:0000256" key="4">
    <source>
        <dbReference type="ARBA" id="ARBA00022729"/>
    </source>
</evidence>
<dbReference type="InterPro" id="IPR011105">
    <property type="entry name" value="Cell_wall_hydrolase_SleB"/>
</dbReference>
<dbReference type="Pfam" id="PF01471">
    <property type="entry name" value="PG_binding_1"/>
    <property type="match status" value="1"/>
</dbReference>
<evidence type="ECO:0000256" key="1">
    <source>
        <dbReference type="ARBA" id="ARBA00007010"/>
    </source>
</evidence>
<dbReference type="InterPro" id="IPR042047">
    <property type="entry name" value="SleB_dom1"/>
</dbReference>
<dbReference type="NCBIfam" id="TIGR02869">
    <property type="entry name" value="spore_SleB"/>
    <property type="match status" value="1"/>
</dbReference>
<dbReference type="Gene3D" id="1.10.101.10">
    <property type="entry name" value="PGBD-like superfamily/PGBD"/>
    <property type="match status" value="1"/>
</dbReference>
<keyword evidence="4" id="KW-0732">Signal</keyword>
<gene>
    <name evidence="12" type="primary">sleB</name>
    <name evidence="12" type="ORF">ACFSUC_00280</name>
</gene>
<evidence type="ECO:0000313" key="13">
    <source>
        <dbReference type="Proteomes" id="UP001597497"/>
    </source>
</evidence>
<keyword evidence="13" id="KW-1185">Reference proteome</keyword>
<evidence type="ECO:0000259" key="10">
    <source>
        <dbReference type="Pfam" id="PF01471"/>
    </source>
</evidence>
<protein>
    <recommendedName>
        <fullName evidence="2 8">Spore cortex-lytic enzyme</fullName>
    </recommendedName>
</protein>
<name>A0ABW5R5L4_9BACL</name>
<keyword evidence="6" id="KW-0749">Sporulation</keyword>
<evidence type="ECO:0000256" key="9">
    <source>
        <dbReference type="SAM" id="MobiDB-lite"/>
    </source>
</evidence>
<keyword evidence="3" id="KW-0309">Germination</keyword>
<keyword evidence="7" id="KW-0961">Cell wall biogenesis/degradation</keyword>
<accession>A0ABW5R5L4</accession>
<reference evidence="13" key="1">
    <citation type="journal article" date="2019" name="Int. J. Syst. Evol. Microbiol.">
        <title>The Global Catalogue of Microorganisms (GCM) 10K type strain sequencing project: providing services to taxonomists for standard genome sequencing and annotation.</title>
        <authorList>
            <consortium name="The Broad Institute Genomics Platform"/>
            <consortium name="The Broad Institute Genome Sequencing Center for Infectious Disease"/>
            <person name="Wu L."/>
            <person name="Ma J."/>
        </authorList>
    </citation>
    <scope>NUCLEOTIDE SEQUENCE [LARGE SCALE GENOMIC DNA]</scope>
    <source>
        <strain evidence="13">KCTC 33676</strain>
    </source>
</reference>
<comment type="caution">
    <text evidence="12">The sequence shown here is derived from an EMBL/GenBank/DDBJ whole genome shotgun (WGS) entry which is preliminary data.</text>
</comment>
<sequence>MKYRLIWSTCLILVVLFSALQFKLHTQSNETFSKNEMAYGAQGKDVRELQGRLHFLGFYDGNVDGDFGTATLQSVKTFQSEFGLEVDGIAGDRTKLKLWEATKQWKPGHNPNKQAPDQTQQQGGDAQNLQPAAQGLSQNDLKLMANAVYGEARGESYEGQIAVAAVILNRIRSKSFPNTVSGVIFQPGAFTAVADGQIWLTPNEKAKRAVQDALNGMDPTGGCIYYFNPDTATSKWIWSRPQVKRIGKHIFCM</sequence>
<keyword evidence="5" id="KW-0378">Hydrolase</keyword>
<dbReference type="InterPro" id="IPR002477">
    <property type="entry name" value="Peptidoglycan-bd-like"/>
</dbReference>
<organism evidence="12 13">
    <name type="scientific">Marinicrinis sediminis</name>
    <dbReference type="NCBI Taxonomy" id="1652465"/>
    <lineage>
        <taxon>Bacteria</taxon>
        <taxon>Bacillati</taxon>
        <taxon>Bacillota</taxon>
        <taxon>Bacilli</taxon>
        <taxon>Bacillales</taxon>
        <taxon>Paenibacillaceae</taxon>
    </lineage>
</organism>
<dbReference type="SUPFAM" id="SSF47090">
    <property type="entry name" value="PGBD-like"/>
    <property type="match status" value="1"/>
</dbReference>
<evidence type="ECO:0000256" key="3">
    <source>
        <dbReference type="ARBA" id="ARBA00022544"/>
    </source>
</evidence>
<dbReference type="Gene3D" id="1.10.10.2520">
    <property type="entry name" value="Cell wall hydrolase SleB, domain 1"/>
    <property type="match status" value="1"/>
</dbReference>
<evidence type="ECO:0000313" key="12">
    <source>
        <dbReference type="EMBL" id="MFD2670039.1"/>
    </source>
</evidence>
<proteinExistence type="inferred from homology"/>
<evidence type="ECO:0000259" key="11">
    <source>
        <dbReference type="Pfam" id="PF07486"/>
    </source>
</evidence>
<dbReference type="InterPro" id="IPR036365">
    <property type="entry name" value="PGBD-like_sf"/>
</dbReference>
<dbReference type="InterPro" id="IPR014224">
    <property type="entry name" value="Spore_cortex_SleB"/>
</dbReference>
<dbReference type="Pfam" id="PF07486">
    <property type="entry name" value="Hydrolase_2"/>
    <property type="match status" value="1"/>
</dbReference>
<dbReference type="EMBL" id="JBHUMM010000001">
    <property type="protein sequence ID" value="MFD2670039.1"/>
    <property type="molecule type" value="Genomic_DNA"/>
</dbReference>
<comment type="similarity">
    <text evidence="1">Belongs to the SleB family.</text>
</comment>
<evidence type="ECO:0000256" key="6">
    <source>
        <dbReference type="ARBA" id="ARBA00022969"/>
    </source>
</evidence>
<evidence type="ECO:0000256" key="8">
    <source>
        <dbReference type="NCBIfam" id="TIGR02869"/>
    </source>
</evidence>
<dbReference type="Proteomes" id="UP001597497">
    <property type="component" value="Unassembled WGS sequence"/>
</dbReference>
<evidence type="ECO:0000256" key="5">
    <source>
        <dbReference type="ARBA" id="ARBA00022801"/>
    </source>
</evidence>
<evidence type="ECO:0000256" key="2">
    <source>
        <dbReference type="ARBA" id="ARBA00018364"/>
    </source>
</evidence>
<dbReference type="InterPro" id="IPR036366">
    <property type="entry name" value="PGBDSf"/>
</dbReference>
<feature type="domain" description="Cell wall hydrolase SleB" evidence="11">
    <location>
        <begin position="154"/>
        <end position="252"/>
    </location>
</feature>
<feature type="domain" description="Peptidoglycan binding-like" evidence="10">
    <location>
        <begin position="42"/>
        <end position="95"/>
    </location>
</feature>